<organism evidence="2 3">
    <name type="scientific">Nyctereutes procyonoides</name>
    <name type="common">Raccoon dog</name>
    <name type="synonym">Canis procyonoides</name>
    <dbReference type="NCBI Taxonomy" id="34880"/>
    <lineage>
        <taxon>Eukaryota</taxon>
        <taxon>Metazoa</taxon>
        <taxon>Chordata</taxon>
        <taxon>Craniata</taxon>
        <taxon>Vertebrata</taxon>
        <taxon>Euteleostomi</taxon>
        <taxon>Mammalia</taxon>
        <taxon>Eutheria</taxon>
        <taxon>Laurasiatheria</taxon>
        <taxon>Carnivora</taxon>
        <taxon>Caniformia</taxon>
        <taxon>Canidae</taxon>
        <taxon>Nyctereutes</taxon>
    </lineage>
</organism>
<dbReference type="AlphaFoldDB" id="A0A811ZYX2"/>
<sequence length="202" mass="22984">MKNEFAAVIFFLTRRVQKHGKWRKEAIVRFPEKLSLLLPEKYKNQGILYVDLGCQKHSLWVGSHGRLKHMISLSPSDLFHSSYHAPVLSSFDSITSNFHSGSSLSDEEISKEVGVKPTSVTATPSLWNGHQNHYSLPIQSCCPNQRIKNKPYHPNPVTCVPPPGKHCDRNHWINLHVLALYYLLLICLVLMLRGGRISLTTY</sequence>
<evidence type="ECO:0000256" key="1">
    <source>
        <dbReference type="SAM" id="Phobius"/>
    </source>
</evidence>
<dbReference type="SUPFAM" id="SSF160696">
    <property type="entry name" value="BTG domain-like"/>
    <property type="match status" value="1"/>
</dbReference>
<evidence type="ECO:0000313" key="3">
    <source>
        <dbReference type="Proteomes" id="UP000645828"/>
    </source>
</evidence>
<evidence type="ECO:0000313" key="2">
    <source>
        <dbReference type="EMBL" id="CAD7693847.1"/>
    </source>
</evidence>
<dbReference type="Proteomes" id="UP000645828">
    <property type="component" value="Unassembled WGS sequence"/>
</dbReference>
<accession>A0A811ZYX2</accession>
<protein>
    <submittedName>
        <fullName evidence="2">(raccoon dog) hypothetical protein</fullName>
    </submittedName>
</protein>
<dbReference type="InterPro" id="IPR036054">
    <property type="entry name" value="BTG-like_sf"/>
</dbReference>
<keyword evidence="3" id="KW-1185">Reference proteome</keyword>
<reference evidence="2" key="1">
    <citation type="submission" date="2020-12" db="EMBL/GenBank/DDBJ databases">
        <authorList>
            <consortium name="Molecular Ecology Group"/>
        </authorList>
    </citation>
    <scope>NUCLEOTIDE SEQUENCE</scope>
    <source>
        <strain evidence="2">TBG_1078</strain>
    </source>
</reference>
<gene>
    <name evidence="2" type="ORF">NYPRO_LOCUS26639</name>
</gene>
<keyword evidence="1" id="KW-0472">Membrane</keyword>
<dbReference type="EMBL" id="CAJHUB010000788">
    <property type="protein sequence ID" value="CAD7693847.1"/>
    <property type="molecule type" value="Genomic_DNA"/>
</dbReference>
<keyword evidence="1" id="KW-1133">Transmembrane helix</keyword>
<keyword evidence="1" id="KW-0812">Transmembrane</keyword>
<name>A0A811ZYX2_NYCPR</name>
<feature type="transmembrane region" description="Helical" evidence="1">
    <location>
        <begin position="172"/>
        <end position="192"/>
    </location>
</feature>
<proteinExistence type="predicted"/>
<comment type="caution">
    <text evidence="2">The sequence shown here is derived from an EMBL/GenBank/DDBJ whole genome shotgun (WGS) entry which is preliminary data.</text>
</comment>